<name>A0A177NFG7_9GAMM</name>
<protein>
    <submittedName>
        <fullName evidence="1">Uncharacterized protein</fullName>
    </submittedName>
</protein>
<comment type="caution">
    <text evidence="1">The sequence shown here is derived from an EMBL/GenBank/DDBJ whole genome shotgun (WGS) entry which is preliminary data.</text>
</comment>
<evidence type="ECO:0000313" key="2">
    <source>
        <dbReference type="Proteomes" id="UP000077628"/>
    </source>
</evidence>
<dbReference type="Proteomes" id="UP000077628">
    <property type="component" value="Unassembled WGS sequence"/>
</dbReference>
<dbReference type="OrthoDB" id="8561916at2"/>
<sequence length="254" mass="28965">MRRLFHQSLTVMKNAFRRLEEQVPPPRPVPWNDSFVFRHVEKTIQQALVQKAARLISTLHAVDVLLLNGHLQEQATLQRVLDEIAEDIFFLAAAITNDEITDRHRQYLEEFYAEEFPDPSNPMARHQKPNMVPRKKIRAYVNRVLSTDPNPSRLSDIGESVSSVYSGFVHASSPQIMDMCGGDPPRFQIEGMLGTPRVAEHVRDAWNYYYRGLTAITVIAKAFGDKPLVDSMYQYIVKFEEVSGVDYGGKKSAT</sequence>
<dbReference type="AlphaFoldDB" id="A0A177NFG7"/>
<organism evidence="1 2">
    <name type="scientific">Methylomonas koyamae</name>
    <dbReference type="NCBI Taxonomy" id="702114"/>
    <lineage>
        <taxon>Bacteria</taxon>
        <taxon>Pseudomonadati</taxon>
        <taxon>Pseudomonadota</taxon>
        <taxon>Gammaproteobacteria</taxon>
        <taxon>Methylococcales</taxon>
        <taxon>Methylococcaceae</taxon>
        <taxon>Methylomonas</taxon>
    </lineage>
</organism>
<gene>
    <name evidence="1" type="ORF">A1355_09615</name>
</gene>
<evidence type="ECO:0000313" key="1">
    <source>
        <dbReference type="EMBL" id="OAI16757.1"/>
    </source>
</evidence>
<dbReference type="RefSeq" id="WP_082885598.1">
    <property type="nucleotide sequence ID" value="NZ_LUUK01000183.1"/>
</dbReference>
<accession>A0A177NFG7</accession>
<proteinExistence type="predicted"/>
<dbReference type="EMBL" id="LUUK01000183">
    <property type="protein sequence ID" value="OAI16757.1"/>
    <property type="molecule type" value="Genomic_DNA"/>
</dbReference>
<reference evidence="2" key="1">
    <citation type="submission" date="2016-03" db="EMBL/GenBank/DDBJ databases">
        <authorList>
            <person name="Heylen K."/>
            <person name="De Vos P."/>
            <person name="Vekeman B."/>
        </authorList>
    </citation>
    <scope>NUCLEOTIDE SEQUENCE [LARGE SCALE GENOMIC DNA]</scope>
    <source>
        <strain evidence="2">R-45383</strain>
    </source>
</reference>
<keyword evidence="2" id="KW-1185">Reference proteome</keyword>